<proteinExistence type="predicted"/>
<accession>A0A914H7U8</accession>
<organism evidence="1 2">
    <name type="scientific">Globodera rostochiensis</name>
    <name type="common">Golden nematode worm</name>
    <name type="synonym">Heterodera rostochiensis</name>
    <dbReference type="NCBI Taxonomy" id="31243"/>
    <lineage>
        <taxon>Eukaryota</taxon>
        <taxon>Metazoa</taxon>
        <taxon>Ecdysozoa</taxon>
        <taxon>Nematoda</taxon>
        <taxon>Chromadorea</taxon>
        <taxon>Rhabditida</taxon>
        <taxon>Tylenchina</taxon>
        <taxon>Tylenchomorpha</taxon>
        <taxon>Tylenchoidea</taxon>
        <taxon>Heteroderidae</taxon>
        <taxon>Heteroderinae</taxon>
        <taxon>Globodera</taxon>
    </lineage>
</organism>
<name>A0A914H7U8_GLORO</name>
<sequence>MHWLQTLLISDFPENPNLCYKWTKGGGNKTSLKEERSVTSALDAERSKTQNKLETIPNCRPGFGFGAKKSTSRIGTGNTRNRRFGTRPYRCRVAQKYNDVAEETREGIRDSACGNTIATRKAIFFKSFKENYKSKTFQQCEDPYPFGPTLNTTFVADAPWTTRSTKLTAFDEMLMRYLDEELALFSSPRLLSLLKEVVQANFDFEPASVQAFSEQFPAIAKKNRFIRMIGAHQFVLQTTPTAQYRCCSVSSRNPNWEVDSELGVIPPMYPAA</sequence>
<keyword evidence="1" id="KW-1185">Reference proteome</keyword>
<reference evidence="2" key="1">
    <citation type="submission" date="2022-11" db="UniProtKB">
        <authorList>
            <consortium name="WormBaseParasite"/>
        </authorList>
    </citation>
    <scope>IDENTIFICATION</scope>
</reference>
<dbReference type="Proteomes" id="UP000887572">
    <property type="component" value="Unplaced"/>
</dbReference>
<evidence type="ECO:0000313" key="2">
    <source>
        <dbReference type="WBParaSite" id="Gr19_v10_g14826.t1"/>
    </source>
</evidence>
<evidence type="ECO:0000313" key="1">
    <source>
        <dbReference type="Proteomes" id="UP000887572"/>
    </source>
</evidence>
<protein>
    <submittedName>
        <fullName evidence="2">Uncharacterized protein</fullName>
    </submittedName>
</protein>
<dbReference type="WBParaSite" id="Gr19_v10_g14826.t1">
    <property type="protein sequence ID" value="Gr19_v10_g14826.t1"/>
    <property type="gene ID" value="Gr19_v10_g14826"/>
</dbReference>
<dbReference type="AlphaFoldDB" id="A0A914H7U8"/>